<reference evidence="1 2" key="1">
    <citation type="journal article" date="2023" name="Arcadia Sci">
        <title>De novo assembly of a long-read Amblyomma americanum tick genome.</title>
        <authorList>
            <person name="Chou S."/>
            <person name="Poskanzer K.E."/>
            <person name="Rollins M."/>
            <person name="Thuy-Boun P.S."/>
        </authorList>
    </citation>
    <scope>NUCLEOTIDE SEQUENCE [LARGE SCALE GENOMIC DNA]</scope>
    <source>
        <strain evidence="1">F_SG_1</strain>
        <tissue evidence="1">Salivary glands</tissue>
    </source>
</reference>
<sequence>MSPPPRSAFAKRRKHEVLAELLGEGSSVQTLDPKLGSSSGNSTDVTTEAAADLCAMPQENCAMQLSILALTDAAQDVPPEVKLTESYKTAYCIYWHSGW</sequence>
<organism evidence="1 2">
    <name type="scientific">Amblyomma americanum</name>
    <name type="common">Lone star tick</name>
    <dbReference type="NCBI Taxonomy" id="6943"/>
    <lineage>
        <taxon>Eukaryota</taxon>
        <taxon>Metazoa</taxon>
        <taxon>Ecdysozoa</taxon>
        <taxon>Arthropoda</taxon>
        <taxon>Chelicerata</taxon>
        <taxon>Arachnida</taxon>
        <taxon>Acari</taxon>
        <taxon>Parasitiformes</taxon>
        <taxon>Ixodida</taxon>
        <taxon>Ixodoidea</taxon>
        <taxon>Ixodidae</taxon>
        <taxon>Amblyomminae</taxon>
        <taxon>Amblyomma</taxon>
    </lineage>
</organism>
<dbReference type="AlphaFoldDB" id="A0AAQ4E649"/>
<evidence type="ECO:0000313" key="2">
    <source>
        <dbReference type="Proteomes" id="UP001321473"/>
    </source>
</evidence>
<dbReference type="EMBL" id="JARKHS020021549">
    <property type="protein sequence ID" value="KAK8770170.1"/>
    <property type="molecule type" value="Genomic_DNA"/>
</dbReference>
<protein>
    <submittedName>
        <fullName evidence="1">Uncharacterized protein</fullName>
    </submittedName>
</protein>
<evidence type="ECO:0000313" key="1">
    <source>
        <dbReference type="EMBL" id="KAK8770170.1"/>
    </source>
</evidence>
<proteinExistence type="predicted"/>
<gene>
    <name evidence="1" type="ORF">V5799_013365</name>
</gene>
<keyword evidence="2" id="KW-1185">Reference proteome</keyword>
<dbReference type="Proteomes" id="UP001321473">
    <property type="component" value="Unassembled WGS sequence"/>
</dbReference>
<comment type="caution">
    <text evidence="1">The sequence shown here is derived from an EMBL/GenBank/DDBJ whole genome shotgun (WGS) entry which is preliminary data.</text>
</comment>
<accession>A0AAQ4E649</accession>
<name>A0AAQ4E649_AMBAM</name>